<name>A0ABS8SNQ7_DATST</name>
<keyword evidence="1" id="KW-1133">Transmembrane helix</keyword>
<sequence length="107" mass="11547">MSIVSRFLLGYCIGVPSNHKSVSSQSYKDDSISNSSCLLIGLVALLLLLLYGLGPRAIIHCVLRHNGRFPFESAEAATARLASNGLKRTTIVMAGEPRVRGKGFELN</sequence>
<dbReference type="Proteomes" id="UP000823775">
    <property type="component" value="Unassembled WGS sequence"/>
</dbReference>
<keyword evidence="3" id="KW-1185">Reference proteome</keyword>
<protein>
    <submittedName>
        <fullName evidence="2">Uncharacterized protein</fullName>
    </submittedName>
</protein>
<reference evidence="2 3" key="1">
    <citation type="journal article" date="2021" name="BMC Genomics">
        <title>Datura genome reveals duplications of psychoactive alkaloid biosynthetic genes and high mutation rate following tissue culture.</title>
        <authorList>
            <person name="Rajewski A."/>
            <person name="Carter-House D."/>
            <person name="Stajich J."/>
            <person name="Litt A."/>
        </authorList>
    </citation>
    <scope>NUCLEOTIDE SEQUENCE [LARGE SCALE GENOMIC DNA]</scope>
    <source>
        <strain evidence="2">AR-01</strain>
    </source>
</reference>
<feature type="transmembrane region" description="Helical" evidence="1">
    <location>
        <begin position="32"/>
        <end position="54"/>
    </location>
</feature>
<keyword evidence="1" id="KW-0472">Membrane</keyword>
<gene>
    <name evidence="2" type="ORF">HAX54_043645</name>
</gene>
<proteinExistence type="predicted"/>
<keyword evidence="1" id="KW-0812">Transmembrane</keyword>
<evidence type="ECO:0000313" key="3">
    <source>
        <dbReference type="Proteomes" id="UP000823775"/>
    </source>
</evidence>
<evidence type="ECO:0000313" key="2">
    <source>
        <dbReference type="EMBL" id="MCD7460497.1"/>
    </source>
</evidence>
<organism evidence="2 3">
    <name type="scientific">Datura stramonium</name>
    <name type="common">Jimsonweed</name>
    <name type="synonym">Common thornapple</name>
    <dbReference type="NCBI Taxonomy" id="4076"/>
    <lineage>
        <taxon>Eukaryota</taxon>
        <taxon>Viridiplantae</taxon>
        <taxon>Streptophyta</taxon>
        <taxon>Embryophyta</taxon>
        <taxon>Tracheophyta</taxon>
        <taxon>Spermatophyta</taxon>
        <taxon>Magnoliopsida</taxon>
        <taxon>eudicotyledons</taxon>
        <taxon>Gunneridae</taxon>
        <taxon>Pentapetalae</taxon>
        <taxon>asterids</taxon>
        <taxon>lamiids</taxon>
        <taxon>Solanales</taxon>
        <taxon>Solanaceae</taxon>
        <taxon>Solanoideae</taxon>
        <taxon>Datureae</taxon>
        <taxon>Datura</taxon>
    </lineage>
</organism>
<comment type="caution">
    <text evidence="2">The sequence shown here is derived from an EMBL/GenBank/DDBJ whole genome shotgun (WGS) entry which is preliminary data.</text>
</comment>
<evidence type="ECO:0000256" key="1">
    <source>
        <dbReference type="SAM" id="Phobius"/>
    </source>
</evidence>
<accession>A0ABS8SNQ7</accession>
<dbReference type="EMBL" id="JACEIK010000655">
    <property type="protein sequence ID" value="MCD7460497.1"/>
    <property type="molecule type" value="Genomic_DNA"/>
</dbReference>